<feature type="transmembrane region" description="Helical" evidence="1">
    <location>
        <begin position="33"/>
        <end position="54"/>
    </location>
</feature>
<evidence type="ECO:0000256" key="1">
    <source>
        <dbReference type="SAM" id="Phobius"/>
    </source>
</evidence>
<evidence type="ECO:0000313" key="5">
    <source>
        <dbReference type="Proteomes" id="UP000460194"/>
    </source>
</evidence>
<evidence type="ECO:0000313" key="4">
    <source>
        <dbReference type="Proteomes" id="UP000452321"/>
    </source>
</evidence>
<dbReference type="Proteomes" id="UP000460194">
    <property type="component" value="Unassembled WGS sequence"/>
</dbReference>
<dbReference type="Proteomes" id="UP000452321">
    <property type="component" value="Unassembled WGS sequence"/>
</dbReference>
<reference evidence="4 5" key="1">
    <citation type="submission" date="2019-11" db="EMBL/GenBank/DDBJ databases">
        <title>Genome sequences of 17 halophilic strains isolated from different environments.</title>
        <authorList>
            <person name="Furrow R.E."/>
        </authorList>
    </citation>
    <scope>NUCLEOTIDE SEQUENCE [LARGE SCALE GENOMIC DNA]</scope>
    <source>
        <strain evidence="3 4">22502_06_Cabo</strain>
        <strain evidence="2 5">22517_05_Cabo</strain>
    </source>
</reference>
<dbReference type="EMBL" id="WMFC01000009">
    <property type="protein sequence ID" value="MYL67783.1"/>
    <property type="molecule type" value="Genomic_DNA"/>
</dbReference>
<protein>
    <submittedName>
        <fullName evidence="3">Uncharacterized protein</fullName>
    </submittedName>
</protein>
<keyword evidence="1" id="KW-0472">Membrane</keyword>
<gene>
    <name evidence="3" type="ORF">GLW30_08565</name>
    <name evidence="2" type="ORF">GLW36_03280</name>
</gene>
<evidence type="ECO:0000313" key="3">
    <source>
        <dbReference type="EMBL" id="MYL67783.1"/>
    </source>
</evidence>
<dbReference type="RefSeq" id="WP_159358504.1">
    <property type="nucleotide sequence ID" value="NZ_WMEO01000003.1"/>
</dbReference>
<keyword evidence="1" id="KW-1133">Transmembrane helix</keyword>
<evidence type="ECO:0000313" key="2">
    <source>
        <dbReference type="EMBL" id="MYL15672.1"/>
    </source>
</evidence>
<dbReference type="AlphaFoldDB" id="A0A6B1IG69"/>
<accession>A0A6B1IG69</accession>
<keyword evidence="1" id="KW-0812">Transmembrane</keyword>
<proteinExistence type="predicted"/>
<organism evidence="3 4">
    <name type="scientific">Halorubrum distributum</name>
    <dbReference type="NCBI Taxonomy" id="29283"/>
    <lineage>
        <taxon>Archaea</taxon>
        <taxon>Methanobacteriati</taxon>
        <taxon>Methanobacteriota</taxon>
        <taxon>Stenosarchaea group</taxon>
        <taxon>Halobacteria</taxon>
        <taxon>Halobacteriales</taxon>
        <taxon>Haloferacaceae</taxon>
        <taxon>Halorubrum</taxon>
        <taxon>Halorubrum distributum group</taxon>
    </lineage>
</organism>
<comment type="caution">
    <text evidence="3">The sequence shown here is derived from an EMBL/GenBank/DDBJ whole genome shotgun (WGS) entry which is preliminary data.</text>
</comment>
<dbReference type="EMBL" id="WMEO01000003">
    <property type="protein sequence ID" value="MYL15672.1"/>
    <property type="molecule type" value="Genomic_DNA"/>
</dbReference>
<name>A0A6B1IG69_9EURY</name>
<sequence length="91" mass="9484">MNQTAVRAAVGAGAILAALAVHLQVISPAAALSAVLLVVVTNVVTAAVVASAVSERDAQLTEIRQMLARIREDQVRAKKQSEALIVDEPDE</sequence>